<reference evidence="1" key="1">
    <citation type="journal article" date="2014" name="Int. J. Syst. Evol. Microbiol.">
        <title>Complete genome sequence of Corynebacterium casei LMG S-19264T (=DSM 44701T), isolated from a smear-ripened cheese.</title>
        <authorList>
            <consortium name="US DOE Joint Genome Institute (JGI-PGF)"/>
            <person name="Walter F."/>
            <person name="Albersmeier A."/>
            <person name="Kalinowski J."/>
            <person name="Ruckert C."/>
        </authorList>
    </citation>
    <scope>NUCLEOTIDE SEQUENCE</scope>
    <source>
        <strain evidence="1">JCM 30804</strain>
    </source>
</reference>
<dbReference type="AlphaFoldDB" id="A0A917JW21"/>
<proteinExistence type="predicted"/>
<comment type="caution">
    <text evidence="1">The sequence shown here is derived from an EMBL/GenBank/DDBJ whole genome shotgun (WGS) entry which is preliminary data.</text>
</comment>
<gene>
    <name evidence="1" type="ORF">GCM10009332_24770</name>
</gene>
<dbReference type="EMBL" id="BMPZ01000007">
    <property type="protein sequence ID" value="GGI86461.1"/>
    <property type="molecule type" value="Genomic_DNA"/>
</dbReference>
<evidence type="ECO:0000313" key="1">
    <source>
        <dbReference type="EMBL" id="GGI86461.1"/>
    </source>
</evidence>
<evidence type="ECO:0000313" key="2">
    <source>
        <dbReference type="Proteomes" id="UP000613743"/>
    </source>
</evidence>
<organism evidence="1 2">
    <name type="scientific">Shewanella gelidii</name>
    <dbReference type="NCBI Taxonomy" id="1642821"/>
    <lineage>
        <taxon>Bacteria</taxon>
        <taxon>Pseudomonadati</taxon>
        <taxon>Pseudomonadota</taxon>
        <taxon>Gammaproteobacteria</taxon>
        <taxon>Alteromonadales</taxon>
        <taxon>Shewanellaceae</taxon>
        <taxon>Shewanella</taxon>
    </lineage>
</organism>
<dbReference type="Proteomes" id="UP000613743">
    <property type="component" value="Unassembled WGS sequence"/>
</dbReference>
<accession>A0A917JW21</accession>
<name>A0A917JW21_9GAMM</name>
<protein>
    <submittedName>
        <fullName evidence="1">Uncharacterized protein</fullName>
    </submittedName>
</protein>
<keyword evidence="2" id="KW-1185">Reference proteome</keyword>
<reference evidence="1" key="2">
    <citation type="submission" date="2020-09" db="EMBL/GenBank/DDBJ databases">
        <authorList>
            <person name="Sun Q."/>
            <person name="Ohkuma M."/>
        </authorList>
    </citation>
    <scope>NUCLEOTIDE SEQUENCE</scope>
    <source>
        <strain evidence="1">JCM 30804</strain>
    </source>
</reference>
<sequence>MKAIKSSAKNIDLEGTLGLTMLDFNHKFLLSIMRIYRYRSFAEFRYAVAGVAYASIDEWLVADES</sequence>